<gene>
    <name evidence="5" type="ORF">GCM10016234_22760</name>
</gene>
<evidence type="ECO:0000256" key="1">
    <source>
        <dbReference type="ARBA" id="ARBA00023015"/>
    </source>
</evidence>
<dbReference type="Gene3D" id="1.10.10.10">
    <property type="entry name" value="Winged helix-like DNA-binding domain superfamily/Winged helix DNA-binding domain"/>
    <property type="match status" value="1"/>
</dbReference>
<comment type="caution">
    <text evidence="5">The sequence shown here is derived from an EMBL/GenBank/DDBJ whole genome shotgun (WGS) entry which is preliminary data.</text>
</comment>
<keyword evidence="2" id="KW-0238">DNA-binding</keyword>
<dbReference type="GO" id="GO:0003700">
    <property type="term" value="F:DNA-binding transcription factor activity"/>
    <property type="evidence" value="ECO:0007669"/>
    <property type="project" value="InterPro"/>
</dbReference>
<dbReference type="Pfam" id="PF12802">
    <property type="entry name" value="MarR_2"/>
    <property type="match status" value="1"/>
</dbReference>
<organism evidence="5 6">
    <name type="scientific">Tianweitania populi</name>
    <dbReference type="NCBI Taxonomy" id="1607949"/>
    <lineage>
        <taxon>Bacteria</taxon>
        <taxon>Pseudomonadati</taxon>
        <taxon>Pseudomonadota</taxon>
        <taxon>Alphaproteobacteria</taxon>
        <taxon>Hyphomicrobiales</taxon>
        <taxon>Phyllobacteriaceae</taxon>
        <taxon>Tianweitania</taxon>
    </lineage>
</organism>
<reference evidence="5" key="1">
    <citation type="journal article" date="2014" name="Int. J. Syst. Evol. Microbiol.">
        <title>Complete genome sequence of Corynebacterium casei LMG S-19264T (=DSM 44701T), isolated from a smear-ripened cheese.</title>
        <authorList>
            <consortium name="US DOE Joint Genome Institute (JGI-PGF)"/>
            <person name="Walter F."/>
            <person name="Albersmeier A."/>
            <person name="Kalinowski J."/>
            <person name="Ruckert C."/>
        </authorList>
    </citation>
    <scope>NUCLEOTIDE SEQUENCE</scope>
    <source>
        <strain evidence="5">KCTC 42249</strain>
    </source>
</reference>
<dbReference type="SUPFAM" id="SSF46785">
    <property type="entry name" value="Winged helix' DNA-binding domain"/>
    <property type="match status" value="1"/>
</dbReference>
<evidence type="ECO:0000313" key="6">
    <source>
        <dbReference type="Proteomes" id="UP000630142"/>
    </source>
</evidence>
<name>A0A8J3GM68_9HYPH</name>
<dbReference type="Proteomes" id="UP000630142">
    <property type="component" value="Unassembled WGS sequence"/>
</dbReference>
<proteinExistence type="predicted"/>
<evidence type="ECO:0000259" key="4">
    <source>
        <dbReference type="PROSITE" id="PS50995"/>
    </source>
</evidence>
<keyword evidence="1" id="KW-0805">Transcription regulation</keyword>
<dbReference type="InterPro" id="IPR036388">
    <property type="entry name" value="WH-like_DNA-bd_sf"/>
</dbReference>
<keyword evidence="3" id="KW-0804">Transcription</keyword>
<dbReference type="EMBL" id="BMZQ01000002">
    <property type="protein sequence ID" value="GHD15617.1"/>
    <property type="molecule type" value="Genomic_DNA"/>
</dbReference>
<evidence type="ECO:0000313" key="5">
    <source>
        <dbReference type="EMBL" id="GHD15617.1"/>
    </source>
</evidence>
<dbReference type="InterPro" id="IPR039422">
    <property type="entry name" value="MarR/SlyA-like"/>
</dbReference>
<dbReference type="PRINTS" id="PR00598">
    <property type="entry name" value="HTHMARR"/>
</dbReference>
<dbReference type="InterPro" id="IPR036390">
    <property type="entry name" value="WH_DNA-bd_sf"/>
</dbReference>
<sequence length="145" mass="15799">MDALVEQTAFMDELTKVSRKMRTLFDARVKEQGLTLARARILLLLAKTDGMTQSQLAEALEVEQPSVVSLIDALEKTGLVLRCAVEGDRRAKAIHLTDLAREQADNLLSYIAELRRQVLGGIGKSDLAAATRVLQQVSGKIGALV</sequence>
<dbReference type="InterPro" id="IPR000835">
    <property type="entry name" value="HTH_MarR-typ"/>
</dbReference>
<reference evidence="5" key="2">
    <citation type="submission" date="2020-09" db="EMBL/GenBank/DDBJ databases">
        <authorList>
            <person name="Sun Q."/>
            <person name="Kim S."/>
        </authorList>
    </citation>
    <scope>NUCLEOTIDE SEQUENCE</scope>
    <source>
        <strain evidence="5">KCTC 42249</strain>
    </source>
</reference>
<evidence type="ECO:0000256" key="3">
    <source>
        <dbReference type="ARBA" id="ARBA00023163"/>
    </source>
</evidence>
<dbReference type="SMART" id="SM00347">
    <property type="entry name" value="HTH_MARR"/>
    <property type="match status" value="1"/>
</dbReference>
<dbReference type="GO" id="GO:0006950">
    <property type="term" value="P:response to stress"/>
    <property type="evidence" value="ECO:0007669"/>
    <property type="project" value="TreeGrafter"/>
</dbReference>
<accession>A0A8J3GM68</accession>
<dbReference type="GO" id="GO:0003677">
    <property type="term" value="F:DNA binding"/>
    <property type="evidence" value="ECO:0007669"/>
    <property type="project" value="UniProtKB-KW"/>
</dbReference>
<feature type="domain" description="HTH marR-type" evidence="4">
    <location>
        <begin position="7"/>
        <end position="139"/>
    </location>
</feature>
<evidence type="ECO:0000256" key="2">
    <source>
        <dbReference type="ARBA" id="ARBA00023125"/>
    </source>
</evidence>
<dbReference type="PANTHER" id="PTHR33164">
    <property type="entry name" value="TRANSCRIPTIONAL REGULATOR, MARR FAMILY"/>
    <property type="match status" value="1"/>
</dbReference>
<dbReference type="PROSITE" id="PS01117">
    <property type="entry name" value="HTH_MARR_1"/>
    <property type="match status" value="1"/>
</dbReference>
<dbReference type="PROSITE" id="PS50995">
    <property type="entry name" value="HTH_MARR_2"/>
    <property type="match status" value="1"/>
</dbReference>
<dbReference type="InterPro" id="IPR023187">
    <property type="entry name" value="Tscrpt_reg_MarR-type_CS"/>
</dbReference>
<dbReference type="AlphaFoldDB" id="A0A8J3GM68"/>
<protein>
    <submittedName>
        <fullName evidence="5">Transcriptional regulator</fullName>
    </submittedName>
</protein>
<keyword evidence="6" id="KW-1185">Reference proteome</keyword>
<dbReference type="PANTHER" id="PTHR33164:SF64">
    <property type="entry name" value="TRANSCRIPTIONAL REGULATOR SLYA"/>
    <property type="match status" value="1"/>
</dbReference>